<feature type="transmembrane region" description="Helical" evidence="6">
    <location>
        <begin position="50"/>
        <end position="67"/>
    </location>
</feature>
<proteinExistence type="inferred from homology"/>
<keyword evidence="4 6" id="KW-1133">Transmembrane helix</keyword>
<feature type="transmembrane region" description="Helical" evidence="6">
    <location>
        <begin position="73"/>
        <end position="94"/>
    </location>
</feature>
<comment type="similarity">
    <text evidence="2">Belongs to the purine-cytosine permease (2.A.39) family.</text>
</comment>
<name>A0A1Y2DLR2_9PEZI</name>
<dbReference type="RefSeq" id="XP_040712631.1">
    <property type="nucleotide sequence ID" value="XM_040864264.1"/>
</dbReference>
<gene>
    <name evidence="7" type="ORF">BCR38DRAFT_488380</name>
</gene>
<dbReference type="AlphaFoldDB" id="A0A1Y2DLR2"/>
<reference evidence="7 8" key="1">
    <citation type="submission" date="2016-07" db="EMBL/GenBank/DDBJ databases">
        <title>Pervasive Adenine N6-methylation of Active Genes in Fungi.</title>
        <authorList>
            <consortium name="DOE Joint Genome Institute"/>
            <person name="Mondo S.J."/>
            <person name="Dannebaum R.O."/>
            <person name="Kuo R.C."/>
            <person name="Labutti K."/>
            <person name="Haridas S."/>
            <person name="Kuo A."/>
            <person name="Salamov A."/>
            <person name="Ahrendt S.R."/>
            <person name="Lipzen A."/>
            <person name="Sullivan W."/>
            <person name="Andreopoulos W.B."/>
            <person name="Clum A."/>
            <person name="Lindquist E."/>
            <person name="Daum C."/>
            <person name="Ramamoorthy G.K."/>
            <person name="Gryganskyi A."/>
            <person name="Culley D."/>
            <person name="Magnuson J.K."/>
            <person name="James T.Y."/>
            <person name="O'Malley M.A."/>
            <person name="Stajich J.E."/>
            <person name="Spatafora J.W."/>
            <person name="Visel A."/>
            <person name="Grigoriev I.V."/>
        </authorList>
    </citation>
    <scope>NUCLEOTIDE SEQUENCE [LARGE SCALE GENOMIC DNA]</scope>
    <source>
        <strain evidence="7 8">CBS 129021</strain>
    </source>
</reference>
<evidence type="ECO:0000256" key="2">
    <source>
        <dbReference type="ARBA" id="ARBA00008974"/>
    </source>
</evidence>
<dbReference type="GeneID" id="63780476"/>
<keyword evidence="3 6" id="KW-0812">Transmembrane</keyword>
<protein>
    <submittedName>
        <fullName evidence="7">Uncharacterized protein</fullName>
    </submittedName>
</protein>
<evidence type="ECO:0000256" key="1">
    <source>
        <dbReference type="ARBA" id="ARBA00004141"/>
    </source>
</evidence>
<dbReference type="GO" id="GO:0022857">
    <property type="term" value="F:transmembrane transporter activity"/>
    <property type="evidence" value="ECO:0007669"/>
    <property type="project" value="InterPro"/>
</dbReference>
<organism evidence="7 8">
    <name type="scientific">Pseudomassariella vexata</name>
    <dbReference type="NCBI Taxonomy" id="1141098"/>
    <lineage>
        <taxon>Eukaryota</taxon>
        <taxon>Fungi</taxon>
        <taxon>Dikarya</taxon>
        <taxon>Ascomycota</taxon>
        <taxon>Pezizomycotina</taxon>
        <taxon>Sordariomycetes</taxon>
        <taxon>Xylariomycetidae</taxon>
        <taxon>Amphisphaeriales</taxon>
        <taxon>Pseudomassariaceae</taxon>
        <taxon>Pseudomassariella</taxon>
    </lineage>
</organism>
<dbReference type="EMBL" id="MCFJ01000012">
    <property type="protein sequence ID" value="ORY60197.1"/>
    <property type="molecule type" value="Genomic_DNA"/>
</dbReference>
<comment type="caution">
    <text evidence="7">The sequence shown here is derived from an EMBL/GenBank/DDBJ whole genome shotgun (WGS) entry which is preliminary data.</text>
</comment>
<evidence type="ECO:0000313" key="7">
    <source>
        <dbReference type="EMBL" id="ORY60197.1"/>
    </source>
</evidence>
<evidence type="ECO:0000256" key="6">
    <source>
        <dbReference type="SAM" id="Phobius"/>
    </source>
</evidence>
<dbReference type="OrthoDB" id="2018619at2759"/>
<keyword evidence="8" id="KW-1185">Reference proteome</keyword>
<comment type="subcellular location">
    <subcellularLocation>
        <location evidence="1">Membrane</location>
        <topology evidence="1">Multi-pass membrane protein</topology>
    </subcellularLocation>
</comment>
<sequence length="121" mass="13361">MHGSYTTLLQRIPLNFISNGGRLIVVCPLAPLRENDQFPPLQHADDGNELVGFIVFWVLLALFLWIWPAKFKLPFLVTSVNCGCSMLAMMDWALTTAKGAGPLLTLAKLCQKDRPGTFLGS</sequence>
<evidence type="ECO:0000256" key="3">
    <source>
        <dbReference type="ARBA" id="ARBA00022692"/>
    </source>
</evidence>
<dbReference type="InterPro" id="IPR001248">
    <property type="entry name" value="Pur-cyt_permease"/>
</dbReference>
<accession>A0A1Y2DLR2</accession>
<evidence type="ECO:0000256" key="4">
    <source>
        <dbReference type="ARBA" id="ARBA00022989"/>
    </source>
</evidence>
<dbReference type="InParanoid" id="A0A1Y2DLR2"/>
<evidence type="ECO:0000256" key="5">
    <source>
        <dbReference type="ARBA" id="ARBA00023136"/>
    </source>
</evidence>
<dbReference type="Proteomes" id="UP000193689">
    <property type="component" value="Unassembled WGS sequence"/>
</dbReference>
<evidence type="ECO:0000313" key="8">
    <source>
        <dbReference type="Proteomes" id="UP000193689"/>
    </source>
</evidence>
<dbReference type="Pfam" id="PF02133">
    <property type="entry name" value="Transp_cyt_pur"/>
    <property type="match status" value="1"/>
</dbReference>
<dbReference type="GO" id="GO:0016020">
    <property type="term" value="C:membrane"/>
    <property type="evidence" value="ECO:0007669"/>
    <property type="project" value="UniProtKB-SubCell"/>
</dbReference>
<keyword evidence="5 6" id="KW-0472">Membrane</keyword>